<evidence type="ECO:0000256" key="7">
    <source>
        <dbReference type="ARBA" id="ARBA00022970"/>
    </source>
</evidence>
<evidence type="ECO:0000256" key="8">
    <source>
        <dbReference type="ARBA" id="ARBA00022989"/>
    </source>
</evidence>
<name>A0A0H2M3F3_VARPD</name>
<evidence type="ECO:0000256" key="9">
    <source>
        <dbReference type="ARBA" id="ARBA00023136"/>
    </source>
</evidence>
<dbReference type="GO" id="GO:0022857">
    <property type="term" value="F:transmembrane transporter activity"/>
    <property type="evidence" value="ECO:0007669"/>
    <property type="project" value="InterPro"/>
</dbReference>
<comment type="subcellular location">
    <subcellularLocation>
        <location evidence="2">Cell inner membrane</location>
        <topology evidence="2">Multi-pass membrane protein</topology>
    </subcellularLocation>
    <subcellularLocation>
        <location evidence="10">Cell membrane</location>
        <topology evidence="10">Multi-pass membrane protein</topology>
    </subcellularLocation>
</comment>
<evidence type="ECO:0000256" key="3">
    <source>
        <dbReference type="ARBA" id="ARBA00010072"/>
    </source>
</evidence>
<keyword evidence="6 10" id="KW-0812">Transmembrane</keyword>
<keyword evidence="13" id="KW-1185">Reference proteome</keyword>
<accession>A0A0H2M3F3</accession>
<feature type="transmembrane region" description="Helical" evidence="10">
    <location>
        <begin position="20"/>
        <end position="46"/>
    </location>
</feature>
<dbReference type="Proteomes" id="UP000035170">
    <property type="component" value="Unassembled WGS sequence"/>
</dbReference>
<reference evidence="12 13" key="1">
    <citation type="submission" date="2015-03" db="EMBL/GenBank/DDBJ databases">
        <title>Genome sequence of Variovorax paradoxus TBEA6.</title>
        <authorList>
            <person name="Poehlein A."/>
            <person name="Schuldes J."/>
            <person name="Wuebbeler J.H."/>
            <person name="Hiessl S."/>
            <person name="Steinbuechel A."/>
            <person name="Daniel R."/>
        </authorList>
    </citation>
    <scope>NUCLEOTIDE SEQUENCE [LARGE SCALE GENOMIC DNA]</scope>
    <source>
        <strain evidence="12 13">TBEA6</strain>
    </source>
</reference>
<dbReference type="RefSeq" id="WP_047784587.1">
    <property type="nucleotide sequence ID" value="NZ_JZWI01000010.1"/>
</dbReference>
<evidence type="ECO:0000313" key="13">
    <source>
        <dbReference type="Proteomes" id="UP000035170"/>
    </source>
</evidence>
<evidence type="ECO:0000256" key="4">
    <source>
        <dbReference type="ARBA" id="ARBA00022448"/>
    </source>
</evidence>
<feature type="transmembrane region" description="Helical" evidence="10">
    <location>
        <begin position="191"/>
        <end position="210"/>
    </location>
</feature>
<dbReference type="CDD" id="cd06261">
    <property type="entry name" value="TM_PBP2"/>
    <property type="match status" value="1"/>
</dbReference>
<dbReference type="InterPro" id="IPR010065">
    <property type="entry name" value="AA_ABC_transptr_permease_3TM"/>
</dbReference>
<dbReference type="Gene3D" id="1.10.3720.10">
    <property type="entry name" value="MetI-like"/>
    <property type="match status" value="1"/>
</dbReference>
<keyword evidence="8 10" id="KW-1133">Transmembrane helix</keyword>
<feature type="transmembrane region" description="Helical" evidence="10">
    <location>
        <begin position="67"/>
        <end position="88"/>
    </location>
</feature>
<evidence type="ECO:0000313" key="12">
    <source>
        <dbReference type="EMBL" id="KLN56706.1"/>
    </source>
</evidence>
<comment type="function">
    <text evidence="1">Part of the binding-protein-dependent transport system for glutamine; probably responsible for the translocation of the substrate across the membrane.</text>
</comment>
<keyword evidence="4 10" id="KW-0813">Transport</keyword>
<dbReference type="PROSITE" id="PS50928">
    <property type="entry name" value="ABC_TM1"/>
    <property type="match status" value="1"/>
</dbReference>
<sequence>MDFTWDFSAVLQHWPVLLKGVGVTAGLWAVAFPSAMAIGLLIALGARSKSRLVGTATRGYMELFRNIPILIQLVWFFYAFPILTGWQLTPYVAALLALSLNASAYCSEIFRGGIASLPAGQWEGARALGMRRTQVLRRVVLPQVLKRMLPAFTNRGIELAKNTSIASVIAVHELMYQGRALSAAYYRPLEILTAVAVVYFVLIYPGAYAASRLEKRLALRSH</sequence>
<dbReference type="SUPFAM" id="SSF161098">
    <property type="entry name" value="MetI-like"/>
    <property type="match status" value="1"/>
</dbReference>
<keyword evidence="5" id="KW-1003">Cell membrane</keyword>
<dbReference type="EMBL" id="JZWI01000010">
    <property type="protein sequence ID" value="KLN56706.1"/>
    <property type="molecule type" value="Genomic_DNA"/>
</dbReference>
<proteinExistence type="inferred from homology"/>
<evidence type="ECO:0000259" key="11">
    <source>
        <dbReference type="PROSITE" id="PS50928"/>
    </source>
</evidence>
<gene>
    <name evidence="12" type="primary">artQ2</name>
    <name evidence="12" type="ORF">VPARA_22850</name>
</gene>
<dbReference type="AlphaFoldDB" id="A0A0H2M3F3"/>
<keyword evidence="7" id="KW-0029">Amino-acid transport</keyword>
<comment type="similarity">
    <text evidence="3">Belongs to the binding-protein-dependent transport system permease family. HisMQ subfamily.</text>
</comment>
<dbReference type="NCBIfam" id="TIGR01726">
    <property type="entry name" value="HEQRo_perm_3TM"/>
    <property type="match status" value="1"/>
</dbReference>
<organism evidence="12 13">
    <name type="scientific">Variovorax paradoxus</name>
    <dbReference type="NCBI Taxonomy" id="34073"/>
    <lineage>
        <taxon>Bacteria</taxon>
        <taxon>Pseudomonadati</taxon>
        <taxon>Pseudomonadota</taxon>
        <taxon>Betaproteobacteria</taxon>
        <taxon>Burkholderiales</taxon>
        <taxon>Comamonadaceae</taxon>
        <taxon>Variovorax</taxon>
    </lineage>
</organism>
<feature type="domain" description="ABC transmembrane type-1" evidence="11">
    <location>
        <begin position="21"/>
        <end position="210"/>
    </location>
</feature>
<dbReference type="InterPro" id="IPR043429">
    <property type="entry name" value="ArtM/GltK/GlnP/TcyL/YhdX-like"/>
</dbReference>
<dbReference type="PANTHER" id="PTHR30614:SF20">
    <property type="entry name" value="GLUTAMINE TRANSPORT SYSTEM PERMEASE PROTEIN GLNP"/>
    <property type="match status" value="1"/>
</dbReference>
<evidence type="ECO:0000256" key="10">
    <source>
        <dbReference type="RuleBase" id="RU363032"/>
    </source>
</evidence>
<dbReference type="InterPro" id="IPR000515">
    <property type="entry name" value="MetI-like"/>
</dbReference>
<keyword evidence="9 10" id="KW-0472">Membrane</keyword>
<dbReference type="GO" id="GO:0043190">
    <property type="term" value="C:ATP-binding cassette (ABC) transporter complex"/>
    <property type="evidence" value="ECO:0007669"/>
    <property type="project" value="InterPro"/>
</dbReference>
<comment type="caution">
    <text evidence="12">The sequence shown here is derived from an EMBL/GenBank/DDBJ whole genome shotgun (WGS) entry which is preliminary data.</text>
</comment>
<dbReference type="InterPro" id="IPR035906">
    <property type="entry name" value="MetI-like_sf"/>
</dbReference>
<evidence type="ECO:0000256" key="5">
    <source>
        <dbReference type="ARBA" id="ARBA00022475"/>
    </source>
</evidence>
<dbReference type="GO" id="GO:0006865">
    <property type="term" value="P:amino acid transport"/>
    <property type="evidence" value="ECO:0007669"/>
    <property type="project" value="UniProtKB-KW"/>
</dbReference>
<dbReference type="PANTHER" id="PTHR30614">
    <property type="entry name" value="MEMBRANE COMPONENT OF AMINO ACID ABC TRANSPORTER"/>
    <property type="match status" value="1"/>
</dbReference>
<dbReference type="PATRIC" id="fig|34073.19.peg.2340"/>
<evidence type="ECO:0000256" key="6">
    <source>
        <dbReference type="ARBA" id="ARBA00022692"/>
    </source>
</evidence>
<dbReference type="Pfam" id="PF00528">
    <property type="entry name" value="BPD_transp_1"/>
    <property type="match status" value="1"/>
</dbReference>
<protein>
    <submittedName>
        <fullName evidence="12">Arginine transport system permease protein ArtQ</fullName>
    </submittedName>
</protein>
<evidence type="ECO:0000256" key="1">
    <source>
        <dbReference type="ARBA" id="ARBA00003159"/>
    </source>
</evidence>
<evidence type="ECO:0000256" key="2">
    <source>
        <dbReference type="ARBA" id="ARBA00004429"/>
    </source>
</evidence>